<dbReference type="EMBL" id="JH226130">
    <property type="protein sequence ID" value="EHY52208.1"/>
    <property type="molecule type" value="Genomic_DNA"/>
</dbReference>
<keyword evidence="3" id="KW-1185">Reference proteome</keyword>
<dbReference type="VEuPathDB" id="FungiDB:HMPREF1120_00423"/>
<evidence type="ECO:0000313" key="2">
    <source>
        <dbReference type="EMBL" id="EHY52208.1"/>
    </source>
</evidence>
<dbReference type="STRING" id="858893.H6BND8"/>
<name>H6BND8_EXODN</name>
<dbReference type="HOGENOM" id="CLU_2263730_0_0_1"/>
<dbReference type="RefSeq" id="XP_009152669.1">
    <property type="nucleotide sequence ID" value="XM_009154421.1"/>
</dbReference>
<organism evidence="2 3">
    <name type="scientific">Exophiala dermatitidis (strain ATCC 34100 / CBS 525.76 / NIH/UT8656)</name>
    <name type="common">Black yeast</name>
    <name type="synonym">Wangiella dermatitidis</name>
    <dbReference type="NCBI Taxonomy" id="858893"/>
    <lineage>
        <taxon>Eukaryota</taxon>
        <taxon>Fungi</taxon>
        <taxon>Dikarya</taxon>
        <taxon>Ascomycota</taxon>
        <taxon>Pezizomycotina</taxon>
        <taxon>Eurotiomycetes</taxon>
        <taxon>Chaetothyriomycetidae</taxon>
        <taxon>Chaetothyriales</taxon>
        <taxon>Herpotrichiellaceae</taxon>
        <taxon>Exophiala</taxon>
    </lineage>
</organism>
<evidence type="ECO:0000256" key="1">
    <source>
        <dbReference type="SAM" id="MobiDB-lite"/>
    </source>
</evidence>
<dbReference type="InterPro" id="IPR011009">
    <property type="entry name" value="Kinase-like_dom_sf"/>
</dbReference>
<accession>H6BND8</accession>
<feature type="region of interest" description="Disordered" evidence="1">
    <location>
        <begin position="16"/>
        <end position="35"/>
    </location>
</feature>
<proteinExistence type="predicted"/>
<dbReference type="SUPFAM" id="SSF56112">
    <property type="entry name" value="Protein kinase-like (PK-like)"/>
    <property type="match status" value="1"/>
</dbReference>
<dbReference type="InParanoid" id="H6BND8"/>
<dbReference type="Proteomes" id="UP000007304">
    <property type="component" value="Unassembled WGS sequence"/>
</dbReference>
<evidence type="ECO:0000313" key="3">
    <source>
        <dbReference type="Proteomes" id="UP000007304"/>
    </source>
</evidence>
<dbReference type="GeneID" id="20305062"/>
<gene>
    <name evidence="2" type="ORF">HMPREF1120_00423</name>
</gene>
<protein>
    <recommendedName>
        <fullName evidence="4">Protein kinase domain-containing protein</fullName>
    </recommendedName>
</protein>
<dbReference type="AlphaFoldDB" id="H6BND8"/>
<reference evidence="2" key="1">
    <citation type="submission" date="2011-07" db="EMBL/GenBank/DDBJ databases">
        <title>The Genome Sequence of Exophiala (Wangiella) dermatitidis NIH/UT8656.</title>
        <authorList>
            <consortium name="The Broad Institute Genome Sequencing Platform"/>
            <person name="Cuomo C."/>
            <person name="Wang Z."/>
            <person name="Hunicke-Smith S."/>
            <person name="Szanislo P.J."/>
            <person name="Earl A."/>
            <person name="Young S.K."/>
            <person name="Zeng Q."/>
            <person name="Gargeya S."/>
            <person name="Fitzgerald M."/>
            <person name="Haas B."/>
            <person name="Abouelleil A."/>
            <person name="Alvarado L."/>
            <person name="Arachchi H.M."/>
            <person name="Berlin A."/>
            <person name="Brown A."/>
            <person name="Chapman S.B."/>
            <person name="Chen Z."/>
            <person name="Dunbar C."/>
            <person name="Freedman E."/>
            <person name="Gearin G."/>
            <person name="Gellesch M."/>
            <person name="Goldberg J."/>
            <person name="Griggs A."/>
            <person name="Gujja S."/>
            <person name="Heiman D."/>
            <person name="Howarth C."/>
            <person name="Larson L."/>
            <person name="Lui A."/>
            <person name="MacDonald P.J.P."/>
            <person name="Montmayeur A."/>
            <person name="Murphy C."/>
            <person name="Neiman D."/>
            <person name="Pearson M."/>
            <person name="Priest M."/>
            <person name="Roberts A."/>
            <person name="Saif S."/>
            <person name="Shea T."/>
            <person name="Shenoy N."/>
            <person name="Sisk P."/>
            <person name="Stolte C."/>
            <person name="Sykes S."/>
            <person name="Wortman J."/>
            <person name="Nusbaum C."/>
            <person name="Birren B."/>
        </authorList>
    </citation>
    <scope>NUCLEOTIDE SEQUENCE</scope>
    <source>
        <strain evidence="2">NIH/UT8656</strain>
    </source>
</reference>
<sequence>MSRSTNSLSIAQQLRKTTQLGLDDSSKKQPGNNYTSKVKIGQKYNIIGFISSGTYGRVYKAVEKNPRSDPSSPVGSSAPKELYAIKKQVPALFNFFNTKRAYC</sequence>
<dbReference type="Gene3D" id="3.30.200.20">
    <property type="entry name" value="Phosphorylase Kinase, domain 1"/>
    <property type="match status" value="1"/>
</dbReference>
<evidence type="ECO:0008006" key="4">
    <source>
        <dbReference type="Google" id="ProtNLM"/>
    </source>
</evidence>